<feature type="region of interest" description="Disordered" evidence="3">
    <location>
        <begin position="784"/>
        <end position="874"/>
    </location>
</feature>
<dbReference type="Pfam" id="PF22936">
    <property type="entry name" value="Pol_BBD"/>
    <property type="match status" value="1"/>
</dbReference>
<dbReference type="InterPro" id="IPR057670">
    <property type="entry name" value="SH3_retrovirus"/>
</dbReference>
<keyword evidence="1" id="KW-0645">Protease</keyword>
<dbReference type="InterPro" id="IPR001584">
    <property type="entry name" value="Integrase_cat-core"/>
</dbReference>
<dbReference type="PROSITE" id="PS50158">
    <property type="entry name" value="ZF_CCHC"/>
    <property type="match status" value="1"/>
</dbReference>
<dbReference type="InterPro" id="IPR013103">
    <property type="entry name" value="RVT_2"/>
</dbReference>
<dbReference type="InterPro" id="IPR043502">
    <property type="entry name" value="DNA/RNA_pol_sf"/>
</dbReference>
<dbReference type="PANTHER" id="PTHR11439">
    <property type="entry name" value="GAG-POL-RELATED RETROTRANSPOSON"/>
    <property type="match status" value="1"/>
</dbReference>
<dbReference type="GO" id="GO:0015074">
    <property type="term" value="P:DNA integration"/>
    <property type="evidence" value="ECO:0007669"/>
    <property type="project" value="InterPro"/>
</dbReference>
<accession>A0A9R1XDL5</accession>
<evidence type="ECO:0000313" key="6">
    <source>
        <dbReference type="EMBL" id="KAJ0206434.1"/>
    </source>
</evidence>
<dbReference type="InterPro" id="IPR036875">
    <property type="entry name" value="Znf_CCHC_sf"/>
</dbReference>
<name>A0A9R1XDL5_LACSA</name>
<dbReference type="InterPro" id="IPR025724">
    <property type="entry name" value="GAG-pre-integrase_dom"/>
</dbReference>
<dbReference type="Pfam" id="PF14223">
    <property type="entry name" value="Retrotran_gag_2"/>
    <property type="match status" value="1"/>
</dbReference>
<dbReference type="PROSITE" id="PS50994">
    <property type="entry name" value="INTEGRASE"/>
    <property type="match status" value="1"/>
</dbReference>
<dbReference type="PANTHER" id="PTHR11439:SF515">
    <property type="entry name" value="GAG-POL POLYPROTEIN"/>
    <property type="match status" value="1"/>
</dbReference>
<sequence length="1404" mass="158712">MLLATWCMPKYQSREEMTGNDNGNGQKDNQISLHYPMLTRENYAAWAIKMRVFMLAQGVWDAVEPRTSNTVVETKKDMMALAAIYQGIPEDLLLSLSEKKSAKEAWNALKMMFMGADRVKAARIQTLKAEFESLIMKDSEGVDEFAAKVNHLVSTMRTLGDKVEEAYVVKKLLRAVSSKFLQLASTLEQFGDLETMTTEEVIGRLKAHEERMKGHGDADDRKLLLTHQEWSEKYKRRGDDLKRKENRGSTRGRGRGRGRGSSSGGRGGRGSGHPHNQKEGQRASSSNQDKSRVQCYNCQEHGHYAAECKNPRRERVQENNLIQDHLDNEPALLLASFEIKEEIGEVFLNEEGVNPKLKTKGEHQRHSKSWYLDTGASNHMTGDKRKFRELDTIVKGYVRFGNESRVRIEGKGMIQFQCKNGEQRQLKEVYYIPDLCSNIISLGQLSEGGDEITIREPYLWVRDKAGRLLMKVQRSQNRLYKIELEEINSLCLVAELSNPTWLWHTRMGHVNFGALKEMSDKGIVEGLSKIVVPTQPCEGCLMGKQTRKPFPSHSSFRAKKKLELIHGDLCGPVSPPTPSGNRYFMLLVDDFSRVMWVFLLKTKSEAFQTFCNEMGVERHYTSPYSPQQNGVVERRNRTILEMVRSNLKTMNVPEVLWGEAVSHAVYVLNRISTKALDSSTPYEMWTGRKPQVGHLRVFGCVAHMRTAKNQLKKLDNRSMKVVHLGAEKGTKAYRLLDPDTGSVYVSRDVVFEENQTWSWEKTKKIRSNPGVTLTVADFDFDEVNENSENNEDGPAPSNEASHGDCQNNEDWGNEEMEPNDLDISPPISPQDEFLNPSSVTNSPTSPNSPVTPNSPISPINSDSTASSSTGGGAPKRYRLLSDLYENTASMTEEEIARLMLVQDLEEPTSYQEAKSKRNWIAAMKSEIASIEKNNTWELVELPTGRKPIGLKWVYKVKRDPTGKIVKYKARIVAKGYVQKQGVDYEEVFAPVARIETVRVILALAGSNGWKVHHLDVKSAFLNGKLNEEVFVTQPEGFEKKGQIGKAPRAWNACLDSYLKDLGFRRCYQEYSVYTRKKDGNVLIVGVYVDDLLVSGSCNEDVRNFKLEMNAKFEMSDLGLLTYYLGIEVNQSDTGITLKQEAYAKNILNKTRMIDCNATRSPMEHKLRLSKDEEGELVDPTEYRSIVGALRYLTHTRPDLSFTVGVVSRFMDKPTVKHFQAVKGILRYVKGTLSYGLTYKRGESKVTLTGYSDSDFGKDLDDGKSTGGAAFYMNGNLVTWTSQKQRSVALSSCEAEFMAATMAACQGIWLRRLLTEITGQKVPPVTLFVDNRSALDLMKNPVFHGRSKHINIRYHFIRECVENGEIIVNHVCGTKQKADILTKTMARIKHEEMRELIGVKSVTKH</sequence>
<dbReference type="Gene3D" id="4.10.60.10">
    <property type="entry name" value="Zinc finger, CCHC-type"/>
    <property type="match status" value="1"/>
</dbReference>
<feature type="domain" description="CCHC-type" evidence="4">
    <location>
        <begin position="295"/>
        <end position="310"/>
    </location>
</feature>
<dbReference type="SUPFAM" id="SSF56672">
    <property type="entry name" value="DNA/RNA polymerases"/>
    <property type="match status" value="1"/>
</dbReference>
<feature type="compositionally biased region" description="Basic and acidic residues" evidence="3">
    <location>
        <begin position="234"/>
        <end position="248"/>
    </location>
</feature>
<feature type="region of interest" description="Disordered" evidence="3">
    <location>
        <begin position="234"/>
        <end position="292"/>
    </location>
</feature>
<keyword evidence="2" id="KW-0479">Metal-binding</keyword>
<dbReference type="Proteomes" id="UP000235145">
    <property type="component" value="Unassembled WGS sequence"/>
</dbReference>
<reference evidence="6 7" key="1">
    <citation type="journal article" date="2017" name="Nat. Commun.">
        <title>Genome assembly with in vitro proximity ligation data and whole-genome triplication in lettuce.</title>
        <authorList>
            <person name="Reyes-Chin-Wo S."/>
            <person name="Wang Z."/>
            <person name="Yang X."/>
            <person name="Kozik A."/>
            <person name="Arikit S."/>
            <person name="Song C."/>
            <person name="Xia L."/>
            <person name="Froenicke L."/>
            <person name="Lavelle D.O."/>
            <person name="Truco M.J."/>
            <person name="Xia R."/>
            <person name="Zhu S."/>
            <person name="Xu C."/>
            <person name="Xu H."/>
            <person name="Xu X."/>
            <person name="Cox K."/>
            <person name="Korf I."/>
            <person name="Meyers B.C."/>
            <person name="Michelmore R.W."/>
        </authorList>
    </citation>
    <scope>NUCLEOTIDE SEQUENCE [LARGE SCALE GENOMIC DNA]</scope>
    <source>
        <strain evidence="7">cv. Salinas</strain>
        <tissue evidence="6">Seedlings</tissue>
    </source>
</reference>
<dbReference type="CDD" id="cd09272">
    <property type="entry name" value="RNase_HI_RT_Ty1"/>
    <property type="match status" value="1"/>
</dbReference>
<dbReference type="InterPro" id="IPR012337">
    <property type="entry name" value="RNaseH-like_sf"/>
</dbReference>
<feature type="compositionally biased region" description="Low complexity" evidence="3">
    <location>
        <begin position="835"/>
        <end position="868"/>
    </location>
</feature>
<evidence type="ECO:0000256" key="3">
    <source>
        <dbReference type="SAM" id="MobiDB-lite"/>
    </source>
</evidence>
<dbReference type="SUPFAM" id="SSF57756">
    <property type="entry name" value="Retrovirus zinc finger-like domains"/>
    <property type="match status" value="1"/>
</dbReference>
<dbReference type="SMART" id="SM00343">
    <property type="entry name" value="ZnF_C2HC"/>
    <property type="match status" value="1"/>
</dbReference>
<dbReference type="Pfam" id="PF00098">
    <property type="entry name" value="zf-CCHC"/>
    <property type="match status" value="1"/>
</dbReference>
<evidence type="ECO:0000259" key="5">
    <source>
        <dbReference type="PROSITE" id="PS50994"/>
    </source>
</evidence>
<comment type="caution">
    <text evidence="6">The sequence shown here is derived from an EMBL/GenBank/DDBJ whole genome shotgun (WGS) entry which is preliminary data.</text>
</comment>
<dbReference type="Gene3D" id="3.30.420.10">
    <property type="entry name" value="Ribonuclease H-like superfamily/Ribonuclease H"/>
    <property type="match status" value="2"/>
</dbReference>
<dbReference type="SUPFAM" id="SSF53098">
    <property type="entry name" value="Ribonuclease H-like"/>
    <property type="match status" value="1"/>
</dbReference>
<keyword evidence="1" id="KW-0064">Aspartyl protease</keyword>
<proteinExistence type="predicted"/>
<feature type="compositionally biased region" description="Polar residues" evidence="3">
    <location>
        <begin position="798"/>
        <end position="810"/>
    </location>
</feature>
<keyword evidence="2" id="KW-0862">Zinc</keyword>
<organism evidence="6 7">
    <name type="scientific">Lactuca sativa</name>
    <name type="common">Garden lettuce</name>
    <dbReference type="NCBI Taxonomy" id="4236"/>
    <lineage>
        <taxon>Eukaryota</taxon>
        <taxon>Viridiplantae</taxon>
        <taxon>Streptophyta</taxon>
        <taxon>Embryophyta</taxon>
        <taxon>Tracheophyta</taxon>
        <taxon>Spermatophyta</taxon>
        <taxon>Magnoliopsida</taxon>
        <taxon>eudicotyledons</taxon>
        <taxon>Gunneridae</taxon>
        <taxon>Pentapetalae</taxon>
        <taxon>asterids</taxon>
        <taxon>campanulids</taxon>
        <taxon>Asterales</taxon>
        <taxon>Asteraceae</taxon>
        <taxon>Cichorioideae</taxon>
        <taxon>Cichorieae</taxon>
        <taxon>Lactucinae</taxon>
        <taxon>Lactuca</taxon>
    </lineage>
</organism>
<evidence type="ECO:0008006" key="8">
    <source>
        <dbReference type="Google" id="ProtNLM"/>
    </source>
</evidence>
<keyword evidence="2" id="KW-0863">Zinc-finger</keyword>
<dbReference type="GO" id="GO:0003676">
    <property type="term" value="F:nucleic acid binding"/>
    <property type="evidence" value="ECO:0007669"/>
    <property type="project" value="InterPro"/>
</dbReference>
<dbReference type="InterPro" id="IPR001878">
    <property type="entry name" value="Znf_CCHC"/>
</dbReference>
<dbReference type="InterPro" id="IPR054722">
    <property type="entry name" value="PolX-like_BBD"/>
</dbReference>
<gene>
    <name evidence="6" type="ORF">LSAT_V11C500291180</name>
</gene>
<evidence type="ECO:0000256" key="2">
    <source>
        <dbReference type="PROSITE-ProRule" id="PRU00047"/>
    </source>
</evidence>
<keyword evidence="1" id="KW-0378">Hydrolase</keyword>
<dbReference type="EMBL" id="NBSK02000005">
    <property type="protein sequence ID" value="KAJ0206434.1"/>
    <property type="molecule type" value="Genomic_DNA"/>
</dbReference>
<evidence type="ECO:0000259" key="4">
    <source>
        <dbReference type="PROSITE" id="PS50158"/>
    </source>
</evidence>
<evidence type="ECO:0000313" key="7">
    <source>
        <dbReference type="Proteomes" id="UP000235145"/>
    </source>
</evidence>
<dbReference type="GO" id="GO:0004190">
    <property type="term" value="F:aspartic-type endopeptidase activity"/>
    <property type="evidence" value="ECO:0007669"/>
    <property type="project" value="UniProtKB-KW"/>
</dbReference>
<feature type="compositionally biased region" description="Acidic residues" evidence="3">
    <location>
        <begin position="811"/>
        <end position="820"/>
    </location>
</feature>
<keyword evidence="7" id="KW-1185">Reference proteome</keyword>
<dbReference type="Pfam" id="PF25597">
    <property type="entry name" value="SH3_retrovirus"/>
    <property type="match status" value="1"/>
</dbReference>
<dbReference type="Pfam" id="PF07727">
    <property type="entry name" value="RVT_2"/>
    <property type="match status" value="1"/>
</dbReference>
<protein>
    <recommendedName>
        <fullName evidence="8">CCHC-type domain-containing protein</fullName>
    </recommendedName>
</protein>
<feature type="domain" description="Integrase catalytic" evidence="5">
    <location>
        <begin position="495"/>
        <end position="689"/>
    </location>
</feature>
<dbReference type="Pfam" id="PF13976">
    <property type="entry name" value="gag_pre-integrs"/>
    <property type="match status" value="1"/>
</dbReference>
<dbReference type="InterPro" id="IPR036397">
    <property type="entry name" value="RNaseH_sf"/>
</dbReference>
<feature type="compositionally biased region" description="Gly residues" evidence="3">
    <location>
        <begin position="259"/>
        <end position="271"/>
    </location>
</feature>
<dbReference type="GO" id="GO:0008270">
    <property type="term" value="F:zinc ion binding"/>
    <property type="evidence" value="ECO:0007669"/>
    <property type="project" value="UniProtKB-KW"/>
</dbReference>
<evidence type="ECO:0000256" key="1">
    <source>
        <dbReference type="ARBA" id="ARBA00022750"/>
    </source>
</evidence>